<keyword evidence="2" id="KW-1185">Reference proteome</keyword>
<dbReference type="Proteomes" id="UP001157502">
    <property type="component" value="Chromosome 5"/>
</dbReference>
<name>A0ACC2H768_DALPE</name>
<proteinExistence type="predicted"/>
<comment type="caution">
    <text evidence="1">The sequence shown here is derived from an EMBL/GenBank/DDBJ whole genome shotgun (WGS) entry which is preliminary data.</text>
</comment>
<gene>
    <name evidence="1" type="ORF">DPEC_G00062390</name>
</gene>
<evidence type="ECO:0000313" key="1">
    <source>
        <dbReference type="EMBL" id="KAJ8011833.1"/>
    </source>
</evidence>
<organism evidence="1 2">
    <name type="scientific">Dallia pectoralis</name>
    <name type="common">Alaska blackfish</name>
    <dbReference type="NCBI Taxonomy" id="75939"/>
    <lineage>
        <taxon>Eukaryota</taxon>
        <taxon>Metazoa</taxon>
        <taxon>Chordata</taxon>
        <taxon>Craniata</taxon>
        <taxon>Vertebrata</taxon>
        <taxon>Euteleostomi</taxon>
        <taxon>Actinopterygii</taxon>
        <taxon>Neopterygii</taxon>
        <taxon>Teleostei</taxon>
        <taxon>Protacanthopterygii</taxon>
        <taxon>Esociformes</taxon>
        <taxon>Umbridae</taxon>
        <taxon>Dallia</taxon>
    </lineage>
</organism>
<reference evidence="1" key="1">
    <citation type="submission" date="2021-05" db="EMBL/GenBank/DDBJ databases">
        <authorList>
            <person name="Pan Q."/>
            <person name="Jouanno E."/>
            <person name="Zahm M."/>
            <person name="Klopp C."/>
            <person name="Cabau C."/>
            <person name="Louis A."/>
            <person name="Berthelot C."/>
            <person name="Parey E."/>
            <person name="Roest Crollius H."/>
            <person name="Montfort J."/>
            <person name="Robinson-Rechavi M."/>
            <person name="Bouchez O."/>
            <person name="Lampietro C."/>
            <person name="Lopez Roques C."/>
            <person name="Donnadieu C."/>
            <person name="Postlethwait J."/>
            <person name="Bobe J."/>
            <person name="Dillon D."/>
            <person name="Chandos A."/>
            <person name="von Hippel F."/>
            <person name="Guiguen Y."/>
        </authorList>
    </citation>
    <scope>NUCLEOTIDE SEQUENCE</scope>
    <source>
        <strain evidence="1">YG-Jan2019</strain>
    </source>
</reference>
<sequence>MPRPLAARSCSQCQDWSFRMPEEKALCNCRHHGTSVHQTRNINPAHDHVQMWTRGNQLRTFPKTLGTSSEPVAAPPELCNSVGASFPKAAEDAVAYQTVGGQTITADCEAELLPLHTL</sequence>
<accession>A0ACC2H768</accession>
<evidence type="ECO:0000313" key="2">
    <source>
        <dbReference type="Proteomes" id="UP001157502"/>
    </source>
</evidence>
<dbReference type="EMBL" id="CM055732">
    <property type="protein sequence ID" value="KAJ8011833.1"/>
    <property type="molecule type" value="Genomic_DNA"/>
</dbReference>
<protein>
    <submittedName>
        <fullName evidence="1">Uncharacterized protein</fullName>
    </submittedName>
</protein>